<dbReference type="InterPro" id="IPR002049">
    <property type="entry name" value="LE_dom"/>
</dbReference>
<gene>
    <name evidence="3" type="ORF">SPARVUS_LOCUS12090957</name>
</gene>
<keyword evidence="4" id="KW-1185">Reference proteome</keyword>
<dbReference type="EMBL" id="CATNWA010016934">
    <property type="protein sequence ID" value="CAI9596607.1"/>
    <property type="molecule type" value="Genomic_DNA"/>
</dbReference>
<organism evidence="3 4">
    <name type="scientific">Staurois parvus</name>
    <dbReference type="NCBI Taxonomy" id="386267"/>
    <lineage>
        <taxon>Eukaryota</taxon>
        <taxon>Metazoa</taxon>
        <taxon>Chordata</taxon>
        <taxon>Craniata</taxon>
        <taxon>Vertebrata</taxon>
        <taxon>Euteleostomi</taxon>
        <taxon>Amphibia</taxon>
        <taxon>Batrachia</taxon>
        <taxon>Anura</taxon>
        <taxon>Neobatrachia</taxon>
        <taxon>Ranoidea</taxon>
        <taxon>Ranidae</taxon>
        <taxon>Staurois</taxon>
    </lineage>
</organism>
<dbReference type="CDD" id="cd00055">
    <property type="entry name" value="EGF_Lam"/>
    <property type="match status" value="1"/>
</dbReference>
<proteinExistence type="predicted"/>
<dbReference type="Proteomes" id="UP001162483">
    <property type="component" value="Unassembled WGS sequence"/>
</dbReference>
<feature type="non-terminal residue" evidence="3">
    <location>
        <position position="1"/>
    </location>
</feature>
<evidence type="ECO:0000313" key="4">
    <source>
        <dbReference type="Proteomes" id="UP001162483"/>
    </source>
</evidence>
<dbReference type="Gene3D" id="2.10.25.10">
    <property type="entry name" value="Laminin"/>
    <property type="match status" value="1"/>
</dbReference>
<keyword evidence="1" id="KW-0175">Coiled coil</keyword>
<dbReference type="InterPro" id="IPR000742">
    <property type="entry name" value="EGF"/>
</dbReference>
<evidence type="ECO:0000259" key="2">
    <source>
        <dbReference type="PROSITE" id="PS01186"/>
    </source>
</evidence>
<feature type="coiled-coil region" evidence="1">
    <location>
        <begin position="147"/>
        <end position="174"/>
    </location>
</feature>
<evidence type="ECO:0000256" key="1">
    <source>
        <dbReference type="SAM" id="Coils"/>
    </source>
</evidence>
<name>A0ABN9FHV6_9NEOB</name>
<feature type="domain" description="EGF-like" evidence="2">
    <location>
        <begin position="34"/>
        <end position="45"/>
    </location>
</feature>
<dbReference type="PROSITE" id="PS01186">
    <property type="entry name" value="EGF_2"/>
    <property type="match status" value="1"/>
</dbReference>
<accession>A0ABN9FHV6</accession>
<sequence>FGNPLDPNPERKCRECYCHPVGSQQGSCQADGSCLCKPGFSGENCDQPECPSCYDQVIEMMASYKGQLQQLTGSINGQMHTQDHRHLEEQMRKVEERSRNMLREAESAHATEQSLQRQMSTLRGLQTDTQNDLVHAQAKIQQVQAQTGEYQSRLQETKMKIAEARQQLEGGQVELNRMTFPSENVSWNSSRFSTLGQEAQKIAARLEQEAQMVVQISGDALADTQRTMQILRSGDADPDAAEKLRTRYKVL</sequence>
<reference evidence="3" key="1">
    <citation type="submission" date="2023-05" db="EMBL/GenBank/DDBJ databases">
        <authorList>
            <person name="Stuckert A."/>
        </authorList>
    </citation>
    <scope>NUCLEOTIDE SEQUENCE</scope>
</reference>
<dbReference type="Pfam" id="PF00053">
    <property type="entry name" value="EGF_laminin"/>
    <property type="match status" value="1"/>
</dbReference>
<comment type="caution">
    <text evidence="3">The sequence shown here is derived from an EMBL/GenBank/DDBJ whole genome shotgun (WGS) entry which is preliminary data.</text>
</comment>
<evidence type="ECO:0000313" key="3">
    <source>
        <dbReference type="EMBL" id="CAI9596607.1"/>
    </source>
</evidence>
<protein>
    <recommendedName>
        <fullName evidence="2">EGF-like domain-containing protein</fullName>
    </recommendedName>
</protein>